<proteinExistence type="predicted"/>
<sequence>MLNLLNGSILVASTLIFSSAITGRIFMFLEKIEIKPEKKIKRAATWLVFSMLLMLTAYFYVAYSLLLRWQ</sequence>
<dbReference type="AlphaFoldDB" id="A0A0U5JHL7"/>
<evidence type="ECO:0000313" key="2">
    <source>
        <dbReference type="EMBL" id="CUI18098.1"/>
    </source>
</evidence>
<dbReference type="KEGG" id="pnl:PNK_p0044"/>
<feature type="transmembrane region" description="Helical" evidence="1">
    <location>
        <begin position="46"/>
        <end position="66"/>
    </location>
</feature>
<keyword evidence="1" id="KW-0812">Transmembrane</keyword>
<dbReference type="EMBL" id="LN879503">
    <property type="protein sequence ID" value="CUI18098.1"/>
    <property type="molecule type" value="Genomic_DNA"/>
</dbReference>
<gene>
    <name evidence="2" type="ORF">PNK_p0044</name>
</gene>
<organism evidence="2 3">
    <name type="scientific">Candidatus Protochlamydia naegleriophila</name>
    <dbReference type="NCBI Taxonomy" id="389348"/>
    <lineage>
        <taxon>Bacteria</taxon>
        <taxon>Pseudomonadati</taxon>
        <taxon>Chlamydiota</taxon>
        <taxon>Chlamydiia</taxon>
        <taxon>Parachlamydiales</taxon>
        <taxon>Parachlamydiaceae</taxon>
        <taxon>Candidatus Protochlamydia</taxon>
    </lineage>
</organism>
<protein>
    <submittedName>
        <fullName evidence="2">Putative membrane protein</fullName>
    </submittedName>
</protein>
<keyword evidence="1" id="KW-0472">Membrane</keyword>
<accession>A0A0U5JHL7</accession>
<geneLocation type="plasmid" evidence="3">
    <name>pPNK</name>
</geneLocation>
<keyword evidence="3" id="KW-1185">Reference proteome</keyword>
<evidence type="ECO:0000313" key="3">
    <source>
        <dbReference type="Proteomes" id="UP000069902"/>
    </source>
</evidence>
<reference evidence="3" key="1">
    <citation type="submission" date="2015-09" db="EMBL/GenBank/DDBJ databases">
        <authorList>
            <person name="Bertelli C."/>
        </authorList>
    </citation>
    <scope>NUCLEOTIDE SEQUENCE [LARGE SCALE GENOMIC DNA]</scope>
    <source>
        <strain evidence="3">KNic</strain>
        <plasmid evidence="3">pPNK</plasmid>
    </source>
</reference>
<dbReference type="PATRIC" id="fig|389348.3.peg.2809"/>
<evidence type="ECO:0000256" key="1">
    <source>
        <dbReference type="SAM" id="Phobius"/>
    </source>
</evidence>
<dbReference type="InParanoid" id="A0A0U5JHL7"/>
<keyword evidence="1" id="KW-1133">Transmembrane helix</keyword>
<dbReference type="Proteomes" id="UP000069902">
    <property type="component" value="Plasmid pPNK"/>
</dbReference>
<name>A0A0U5JHL7_9BACT</name>
<feature type="transmembrane region" description="Helical" evidence="1">
    <location>
        <begin position="6"/>
        <end position="26"/>
    </location>
</feature>